<feature type="transmembrane region" description="Helical" evidence="1">
    <location>
        <begin position="6"/>
        <end position="25"/>
    </location>
</feature>
<evidence type="ECO:0000313" key="2">
    <source>
        <dbReference type="EMBL" id="SOC47502.1"/>
    </source>
</evidence>
<dbReference type="RefSeq" id="WP_097193710.1">
    <property type="nucleotide sequence ID" value="NZ_OBQI01000001.1"/>
</dbReference>
<dbReference type="Proteomes" id="UP000219435">
    <property type="component" value="Unassembled WGS sequence"/>
</dbReference>
<organism evidence="2 3">
    <name type="scientific">Blastococcus aggregatus</name>
    <dbReference type="NCBI Taxonomy" id="38502"/>
    <lineage>
        <taxon>Bacteria</taxon>
        <taxon>Bacillati</taxon>
        <taxon>Actinomycetota</taxon>
        <taxon>Actinomycetes</taxon>
        <taxon>Geodermatophilales</taxon>
        <taxon>Geodermatophilaceae</taxon>
        <taxon>Blastococcus</taxon>
    </lineage>
</organism>
<dbReference type="AlphaFoldDB" id="A0A285V097"/>
<proteinExistence type="predicted"/>
<gene>
    <name evidence="2" type="ORF">SAMN05660748_0852</name>
</gene>
<evidence type="ECO:0000313" key="3">
    <source>
        <dbReference type="Proteomes" id="UP000219435"/>
    </source>
</evidence>
<feature type="transmembrane region" description="Helical" evidence="1">
    <location>
        <begin position="37"/>
        <end position="59"/>
    </location>
</feature>
<protein>
    <submittedName>
        <fullName evidence="2">Uncharacterized protein</fullName>
    </submittedName>
</protein>
<keyword evidence="3" id="KW-1185">Reference proteome</keyword>
<evidence type="ECO:0000256" key="1">
    <source>
        <dbReference type="SAM" id="Phobius"/>
    </source>
</evidence>
<keyword evidence="1" id="KW-0472">Membrane</keyword>
<dbReference type="EMBL" id="OBQI01000001">
    <property type="protein sequence ID" value="SOC47502.1"/>
    <property type="molecule type" value="Genomic_DNA"/>
</dbReference>
<sequence length="90" mass="9171">MLTAVLAWLAALAVCAAAVLLGQSVRTAPRRRRRRRAARIGLFLSLSGPWLSVLAGLGYGALTGAWTPAAAGCAFAATAVALTGLVLAPR</sequence>
<reference evidence="3" key="1">
    <citation type="submission" date="2017-08" db="EMBL/GenBank/DDBJ databases">
        <authorList>
            <person name="Varghese N."/>
            <person name="Submissions S."/>
        </authorList>
    </citation>
    <scope>NUCLEOTIDE SEQUENCE [LARGE SCALE GENOMIC DNA]</scope>
    <source>
        <strain evidence="3">DSM 4725</strain>
    </source>
</reference>
<keyword evidence="1" id="KW-1133">Transmembrane helix</keyword>
<accession>A0A285V097</accession>
<keyword evidence="1" id="KW-0812">Transmembrane</keyword>
<feature type="transmembrane region" description="Helical" evidence="1">
    <location>
        <begin position="65"/>
        <end position="88"/>
    </location>
</feature>
<name>A0A285V097_9ACTN</name>